<dbReference type="AlphaFoldDB" id="F9UED1"/>
<proteinExistence type="predicted"/>
<dbReference type="Proteomes" id="UP000005459">
    <property type="component" value="Unassembled WGS sequence"/>
</dbReference>
<evidence type="ECO:0000313" key="1">
    <source>
        <dbReference type="EMBL" id="EGV17252.1"/>
    </source>
</evidence>
<protein>
    <submittedName>
        <fullName evidence="1">Uncharacterized protein</fullName>
    </submittedName>
</protein>
<dbReference type="EMBL" id="AFWV01000011">
    <property type="protein sequence ID" value="EGV17252.1"/>
    <property type="molecule type" value="Genomic_DNA"/>
</dbReference>
<dbReference type="STRING" id="768671.ThimaDRAFT_3284"/>
<evidence type="ECO:0000313" key="2">
    <source>
        <dbReference type="Proteomes" id="UP000005459"/>
    </source>
</evidence>
<organism evidence="1 2">
    <name type="scientific">Thiocapsa marina 5811</name>
    <dbReference type="NCBI Taxonomy" id="768671"/>
    <lineage>
        <taxon>Bacteria</taxon>
        <taxon>Pseudomonadati</taxon>
        <taxon>Pseudomonadota</taxon>
        <taxon>Gammaproteobacteria</taxon>
        <taxon>Chromatiales</taxon>
        <taxon>Chromatiaceae</taxon>
        <taxon>Thiocapsa</taxon>
    </lineage>
</organism>
<keyword evidence="2" id="KW-1185">Reference proteome</keyword>
<name>F9UED1_9GAMM</name>
<accession>F9UED1</accession>
<dbReference type="PATRIC" id="fig|768671.3.peg.3470"/>
<reference evidence="1 2" key="1">
    <citation type="submission" date="2011-06" db="EMBL/GenBank/DDBJ databases">
        <title>The draft genome of Thiocapsa marina 5811.</title>
        <authorList>
            <consortium name="US DOE Joint Genome Institute (JGI-PGF)"/>
            <person name="Lucas S."/>
            <person name="Han J."/>
            <person name="Cheng J.-F."/>
            <person name="Goodwin L."/>
            <person name="Pitluck S."/>
            <person name="Peters L."/>
            <person name="Land M.L."/>
            <person name="Hauser L."/>
            <person name="Vogl K."/>
            <person name="Liu Z."/>
            <person name="Imhoff J."/>
            <person name="Thiel V."/>
            <person name="Frigaard N.-U."/>
            <person name="Bryant D."/>
            <person name="Woyke T.J."/>
        </authorList>
    </citation>
    <scope>NUCLEOTIDE SEQUENCE [LARGE SCALE GENOMIC DNA]</scope>
    <source>
        <strain evidence="1 2">5811</strain>
    </source>
</reference>
<sequence>MLAKVGKRSVINYRVEKAGRRRTGSTGSIGSSTAPGAVCDVLDGIGNGRLDDGWGRRG</sequence>
<gene>
    <name evidence="1" type="ORF">ThimaDRAFT_3284</name>
</gene>